<sequence length="314" mass="35417">MAIPSHFWNFLVQICFLILAFNYECNGQNIPRFSAIFAFGDSVLDTGNNDYLNSIARANYQPYGTNFPGKIATERFSDGKLVPDLLASLLGLKELVPPYLQPNLTDRELLTGNLQDYLKRLTNVVGRQEARRIVNQALVLLHAGAVDFLYHFDVSRTNRRIQFTVNNYQDFLLGKLQDFLKELYDLGCRRIIASNLPPLGCLPITMTVNSPIWGGCIEKINVDTRSYNDKLGNLLPQVQAKLPGIKLVYQDTYGLDLWKLDEDVAVLEFGTSCIPITPICGNASQYFFWDSIHPTEAACRIVAKEILNKLVESN</sequence>
<feature type="chain" id="PRO_5027552262" evidence="2">
    <location>
        <begin position="28"/>
        <end position="314"/>
    </location>
</feature>
<dbReference type="Pfam" id="PF00657">
    <property type="entry name" value="Lipase_GDSL"/>
    <property type="match status" value="1"/>
</dbReference>
<evidence type="ECO:0000313" key="3">
    <source>
        <dbReference type="Proteomes" id="UP001652660"/>
    </source>
</evidence>
<dbReference type="CDD" id="cd01837">
    <property type="entry name" value="SGNH_plant_lipase_like"/>
    <property type="match status" value="1"/>
</dbReference>
<feature type="signal peptide" evidence="2">
    <location>
        <begin position="1"/>
        <end position="27"/>
    </location>
</feature>
<dbReference type="GeneID" id="113699553"/>
<protein>
    <submittedName>
        <fullName evidence="4">GDSL esterase/lipase At1g06990-like</fullName>
    </submittedName>
</protein>
<dbReference type="SUPFAM" id="SSF52266">
    <property type="entry name" value="SGNH hydrolase"/>
    <property type="match status" value="1"/>
</dbReference>
<evidence type="ECO:0000256" key="1">
    <source>
        <dbReference type="ARBA" id="ARBA00008668"/>
    </source>
</evidence>
<dbReference type="OrthoDB" id="1600564at2759"/>
<dbReference type="InterPro" id="IPR035669">
    <property type="entry name" value="SGNH_plant_lipase-like"/>
</dbReference>
<proteinExistence type="inferred from homology"/>
<organism evidence="3 4">
    <name type="scientific">Coffea arabica</name>
    <name type="common">Arabian coffee</name>
    <dbReference type="NCBI Taxonomy" id="13443"/>
    <lineage>
        <taxon>Eukaryota</taxon>
        <taxon>Viridiplantae</taxon>
        <taxon>Streptophyta</taxon>
        <taxon>Embryophyta</taxon>
        <taxon>Tracheophyta</taxon>
        <taxon>Spermatophyta</taxon>
        <taxon>Magnoliopsida</taxon>
        <taxon>eudicotyledons</taxon>
        <taxon>Gunneridae</taxon>
        <taxon>Pentapetalae</taxon>
        <taxon>asterids</taxon>
        <taxon>lamiids</taxon>
        <taxon>Gentianales</taxon>
        <taxon>Rubiaceae</taxon>
        <taxon>Ixoroideae</taxon>
        <taxon>Gardenieae complex</taxon>
        <taxon>Bertiereae - Coffeeae clade</taxon>
        <taxon>Coffeeae</taxon>
        <taxon>Coffea</taxon>
    </lineage>
</organism>
<dbReference type="PANTHER" id="PTHR45642">
    <property type="entry name" value="GDSL ESTERASE/LIPASE EXL3"/>
    <property type="match status" value="1"/>
</dbReference>
<dbReference type="InterPro" id="IPR050592">
    <property type="entry name" value="GDSL_lipolytic_enzyme"/>
</dbReference>
<dbReference type="PROSITE" id="PS01098">
    <property type="entry name" value="LIPASE_GDSL_SER"/>
    <property type="match status" value="1"/>
</dbReference>
<dbReference type="InterPro" id="IPR036514">
    <property type="entry name" value="SGNH_hydro_sf"/>
</dbReference>
<accession>A0A6P6TBA1</accession>
<dbReference type="PANTHER" id="PTHR45642:SF30">
    <property type="entry name" value="SGNH HYDROLASE-TYPE ESTERASE DOMAIN-CONTAINING PROTEIN"/>
    <property type="match status" value="1"/>
</dbReference>
<dbReference type="GO" id="GO:0016298">
    <property type="term" value="F:lipase activity"/>
    <property type="evidence" value="ECO:0007669"/>
    <property type="project" value="InterPro"/>
</dbReference>
<dbReference type="Proteomes" id="UP001652660">
    <property type="component" value="Chromosome 7c"/>
</dbReference>
<dbReference type="InterPro" id="IPR001087">
    <property type="entry name" value="GDSL"/>
</dbReference>
<comment type="similarity">
    <text evidence="1">Belongs to the 'GDSL' lipolytic enzyme family.</text>
</comment>
<dbReference type="InterPro" id="IPR008265">
    <property type="entry name" value="Lipase_GDSL_AS"/>
</dbReference>
<keyword evidence="2" id="KW-0732">Signal</keyword>
<evidence type="ECO:0000256" key="2">
    <source>
        <dbReference type="SAM" id="SignalP"/>
    </source>
</evidence>
<keyword evidence="3" id="KW-1185">Reference proteome</keyword>
<reference evidence="3" key="1">
    <citation type="journal article" date="2025" name="Foods">
        <title>Unveiling the Microbial Signatures of Arabica Coffee Cherries: Insights into Ripeness Specific Diversity, Functional Traits, and Implications for Quality and Safety.</title>
        <authorList>
            <consortium name="RefSeq"/>
            <person name="Tenea G.N."/>
            <person name="Cifuentes V."/>
            <person name="Reyes P."/>
            <person name="Cevallos-Vallejos M."/>
        </authorList>
    </citation>
    <scope>NUCLEOTIDE SEQUENCE [LARGE SCALE GENOMIC DNA]</scope>
</reference>
<evidence type="ECO:0000313" key="4">
    <source>
        <dbReference type="RefSeq" id="XP_027075723.1"/>
    </source>
</evidence>
<name>A0A6P6TBA1_COFAR</name>
<dbReference type="Gene3D" id="3.40.50.1110">
    <property type="entry name" value="SGNH hydrolase"/>
    <property type="match status" value="1"/>
</dbReference>
<reference evidence="4" key="2">
    <citation type="submission" date="2025-08" db="UniProtKB">
        <authorList>
            <consortium name="RefSeq"/>
        </authorList>
    </citation>
    <scope>IDENTIFICATION</scope>
    <source>
        <tissue evidence="4">Leaves</tissue>
    </source>
</reference>
<dbReference type="RefSeq" id="XP_027075723.1">
    <property type="nucleotide sequence ID" value="XM_027219922.1"/>
</dbReference>
<dbReference type="AlphaFoldDB" id="A0A6P6TBA1"/>
<gene>
    <name evidence="4" type="primary">LOC113699553</name>
</gene>
<dbReference type="GO" id="GO:0006629">
    <property type="term" value="P:lipid metabolic process"/>
    <property type="evidence" value="ECO:0007669"/>
    <property type="project" value="InterPro"/>
</dbReference>